<dbReference type="Proteomes" id="UP000322976">
    <property type="component" value="Unassembled WGS sequence"/>
</dbReference>
<dbReference type="EMBL" id="VTPS01000013">
    <property type="protein sequence ID" value="TZE81495.1"/>
    <property type="molecule type" value="Genomic_DNA"/>
</dbReference>
<evidence type="ECO:0000313" key="1">
    <source>
        <dbReference type="EMBL" id="TZE81495.1"/>
    </source>
</evidence>
<dbReference type="AlphaFoldDB" id="A0A5D8Q9Q5"/>
<accession>A0A5D8Q9Q5</accession>
<dbReference type="RefSeq" id="WP_149545648.1">
    <property type="nucleotide sequence ID" value="NZ_VTPS01000013.1"/>
</dbReference>
<protein>
    <submittedName>
        <fullName evidence="1">Uncharacterized protein</fullName>
    </submittedName>
</protein>
<reference evidence="1 2" key="1">
    <citation type="submission" date="2019-08" db="EMBL/GenBank/DDBJ databases">
        <title>Calorimonas adulescens gen. nov., sp. nov., an anaerobic thermophilic bacterium from Sakhalin hot spring.</title>
        <authorList>
            <person name="Khomyakova M.A."/>
            <person name="Merkel A.Y."/>
            <person name="Novikov A."/>
            <person name="Bonch-Osmolovskaya E.A."/>
            <person name="Slobodkin A.I."/>
        </authorList>
    </citation>
    <scope>NUCLEOTIDE SEQUENCE [LARGE SCALE GENOMIC DNA]</scope>
    <source>
        <strain evidence="1 2">A05MB</strain>
    </source>
</reference>
<sequence length="105" mass="11708">MDKIRVLVLQTSCNVNNTRIINLVNNSLEKLNIFSADILEINYFDVNNWDSASSIVISPSPISTKLKSQVLVIPTAYVGLMNQDNFDVIFEQCVKNILCTSQIGS</sequence>
<evidence type="ECO:0000313" key="2">
    <source>
        <dbReference type="Proteomes" id="UP000322976"/>
    </source>
</evidence>
<gene>
    <name evidence="1" type="ORF">FWJ32_09140</name>
</gene>
<comment type="caution">
    <text evidence="1">The sequence shown here is derived from an EMBL/GenBank/DDBJ whole genome shotgun (WGS) entry which is preliminary data.</text>
</comment>
<organism evidence="1 2">
    <name type="scientific">Calorimonas adulescens</name>
    <dbReference type="NCBI Taxonomy" id="2606906"/>
    <lineage>
        <taxon>Bacteria</taxon>
        <taxon>Bacillati</taxon>
        <taxon>Bacillota</taxon>
        <taxon>Clostridia</taxon>
        <taxon>Thermoanaerobacterales</taxon>
        <taxon>Thermoanaerobacteraceae</taxon>
        <taxon>Calorimonas</taxon>
    </lineage>
</organism>
<keyword evidence="2" id="KW-1185">Reference proteome</keyword>
<name>A0A5D8Q9Q5_9THEO</name>
<proteinExistence type="predicted"/>